<protein>
    <submittedName>
        <fullName evidence="1">Uncharacterized protein</fullName>
    </submittedName>
</protein>
<name>A0A9P5PPN4_9AGAR</name>
<accession>A0A9P5PPN4</accession>
<dbReference type="Proteomes" id="UP000772434">
    <property type="component" value="Unassembled WGS sequence"/>
</dbReference>
<reference evidence="1" key="1">
    <citation type="submission" date="2020-11" db="EMBL/GenBank/DDBJ databases">
        <authorList>
            <consortium name="DOE Joint Genome Institute"/>
            <person name="Ahrendt S."/>
            <person name="Riley R."/>
            <person name="Andreopoulos W."/>
            <person name="Labutti K."/>
            <person name="Pangilinan J."/>
            <person name="Ruiz-Duenas F.J."/>
            <person name="Barrasa J.M."/>
            <person name="Sanchez-Garcia M."/>
            <person name="Camarero S."/>
            <person name="Miyauchi S."/>
            <person name="Serrano A."/>
            <person name="Linde D."/>
            <person name="Babiker R."/>
            <person name="Drula E."/>
            <person name="Ayuso-Fernandez I."/>
            <person name="Pacheco R."/>
            <person name="Padilla G."/>
            <person name="Ferreira P."/>
            <person name="Barriuso J."/>
            <person name="Kellner H."/>
            <person name="Castanera R."/>
            <person name="Alfaro M."/>
            <person name="Ramirez L."/>
            <person name="Pisabarro A.G."/>
            <person name="Kuo A."/>
            <person name="Tritt A."/>
            <person name="Lipzen A."/>
            <person name="He G."/>
            <person name="Yan M."/>
            <person name="Ng V."/>
            <person name="Cullen D."/>
            <person name="Martin F."/>
            <person name="Rosso M.-N."/>
            <person name="Henrissat B."/>
            <person name="Hibbett D."/>
            <person name="Martinez A.T."/>
            <person name="Grigoriev I.V."/>
        </authorList>
    </citation>
    <scope>NUCLEOTIDE SEQUENCE</scope>
    <source>
        <strain evidence="1">AH 40177</strain>
    </source>
</reference>
<dbReference type="OrthoDB" id="3003360at2759"/>
<dbReference type="AlphaFoldDB" id="A0A9P5PPN4"/>
<proteinExistence type="predicted"/>
<dbReference type="EMBL" id="JADNRY010000097">
    <property type="protein sequence ID" value="KAF9065845.1"/>
    <property type="molecule type" value="Genomic_DNA"/>
</dbReference>
<evidence type="ECO:0000313" key="1">
    <source>
        <dbReference type="EMBL" id="KAF9065845.1"/>
    </source>
</evidence>
<sequence length="275" mass="30467">MSSSNTNLLSDTKVAAPADNAENNVANLQHVATLVKALKAGTQLDKSNDAIRKAVMENAHSRDAFMKAVMSDKTLAKLCANVVEITSDHVEAATDEPSRLERHLTPPLGTRGFIHLRQTLNHAGHTWTVDVYAYRHAESEEVTVVIVHSGITHNEVFFEMNFGNSPEGIHNPVTYDSEVGNGNYSYHIEYVDNINMIGPDGRNPIVFRAIYKDTFIGQEMGRRYDVPSMRFSQLAGPIHGLTLYNASFRVGTSVDLWLTMITAPFNLGYFITLTV</sequence>
<organism evidence="1 2">
    <name type="scientific">Rhodocollybia butyracea</name>
    <dbReference type="NCBI Taxonomy" id="206335"/>
    <lineage>
        <taxon>Eukaryota</taxon>
        <taxon>Fungi</taxon>
        <taxon>Dikarya</taxon>
        <taxon>Basidiomycota</taxon>
        <taxon>Agaricomycotina</taxon>
        <taxon>Agaricomycetes</taxon>
        <taxon>Agaricomycetidae</taxon>
        <taxon>Agaricales</taxon>
        <taxon>Marasmiineae</taxon>
        <taxon>Omphalotaceae</taxon>
        <taxon>Rhodocollybia</taxon>
    </lineage>
</organism>
<comment type="caution">
    <text evidence="1">The sequence shown here is derived from an EMBL/GenBank/DDBJ whole genome shotgun (WGS) entry which is preliminary data.</text>
</comment>
<keyword evidence="2" id="KW-1185">Reference proteome</keyword>
<gene>
    <name evidence="1" type="ORF">BDP27DRAFT_1424461</name>
</gene>
<evidence type="ECO:0000313" key="2">
    <source>
        <dbReference type="Proteomes" id="UP000772434"/>
    </source>
</evidence>